<dbReference type="SMART" id="SM00382">
    <property type="entry name" value="AAA"/>
    <property type="match status" value="1"/>
</dbReference>
<dbReference type="Pfam" id="PF07728">
    <property type="entry name" value="AAA_5"/>
    <property type="match status" value="1"/>
</dbReference>
<evidence type="ECO:0000259" key="1">
    <source>
        <dbReference type="SMART" id="SM00382"/>
    </source>
</evidence>
<accession>A0ABX8YFH4</accession>
<dbReference type="PANTHER" id="PTHR37291">
    <property type="entry name" value="5-METHYLCYTOSINE-SPECIFIC RESTRICTION ENZYME B"/>
    <property type="match status" value="1"/>
</dbReference>
<dbReference type="SUPFAM" id="SSF52540">
    <property type="entry name" value="P-loop containing nucleoside triphosphate hydrolases"/>
    <property type="match status" value="1"/>
</dbReference>
<dbReference type="InterPro" id="IPR027417">
    <property type="entry name" value="P-loop_NTPase"/>
</dbReference>
<feature type="domain" description="AAA+ ATPase" evidence="1">
    <location>
        <begin position="289"/>
        <end position="649"/>
    </location>
</feature>
<evidence type="ECO:0000313" key="3">
    <source>
        <dbReference type="Proteomes" id="UP000826616"/>
    </source>
</evidence>
<name>A0ABX8YFH4_ANETH</name>
<dbReference type="PANTHER" id="PTHR37291:SF1">
    <property type="entry name" value="TYPE IV METHYL-DIRECTED RESTRICTION ENZYME ECOKMCRB SUBUNIT"/>
    <property type="match status" value="1"/>
</dbReference>
<sequence>MGRIFFGKFGKDKPEQIEEKFYAAGPEGNPWYGGIKPGDYVFPIFNSKINVLWKVKGYGEKPNKIHKEDNWVVLFDEVHIFEEPVSVQKFIKYPYFEYDINLLNKISKATMGCGFFEIKLSPNAPDNPTRYNFQYERKIFITLENTAIDTKENDINIIINRETQIVGIKIYQNGAWHPYFPLQNLYNEKNPTKYSLNQLLKYAQEDIAPNKEKYIKSVLSELEDKGYFIVDNPIQLYDNILVGRRKTPRTSSVNDISNPREGEDLEHDDVEEHLEELEEYKKYADLLEFSPNLILYGPPGTGKTYATKKIIECFETKRNGKYVKFDTVLKEERVKFVTFHQSYSYEEFIEGIRPQLSNEDNTDLKYKIEDGILKEFVESASTQLLKADIHSNDIQLIRDSSKVWKVSLGHRSSDDVYNECKTKKVIAVGWLSNQDLTNFSYEDIFTSLNKERSYDEPEPLQDASSLDNLVNQMSIGDIILVYDGPTTIRDIAIVKGDYKYNPKMIYPHTREVAWLKEFEEPVDIFELNGRKKLTLKTVYELPRISISDILKLVHVEDKEKQHVSSNDIKPYYLIIDEINRGNISKIFGELITLIEKDKRNNVSVTLPYSKKSFTIPENLYIIGTMNTADRSIAMLDTALRRRFAFLEVEPDPTIFIKPYLNISARVNHSIELDKLLDALNKKIQKHLDRDHRIGHAYFMDIITLEDLYKTWYYKILPLLMEYFYQDFETIKEIIGSKFLDEYGNIHYLSIKPNNNQYTEFEQAIMAIYTEK</sequence>
<reference evidence="2 3" key="1">
    <citation type="submission" date="2021-08" db="EMBL/GenBank/DDBJ databases">
        <title>Complete genome sequence of the strain Aneurinibacillus thermoaerophilus CCM 8960.</title>
        <authorList>
            <person name="Musilova J."/>
            <person name="Kourilova X."/>
            <person name="Pernicova I."/>
            <person name="Bezdicek M."/>
            <person name="Lengerova M."/>
            <person name="Obruca S."/>
            <person name="Sedlar K."/>
        </authorList>
    </citation>
    <scope>NUCLEOTIDE SEQUENCE [LARGE SCALE GENOMIC DNA]</scope>
    <source>
        <strain evidence="2 3">CCM 8960</strain>
    </source>
</reference>
<dbReference type="GeneID" id="97141581"/>
<keyword evidence="3" id="KW-1185">Reference proteome</keyword>
<dbReference type="Gene3D" id="3.40.50.300">
    <property type="entry name" value="P-loop containing nucleotide triphosphate hydrolases"/>
    <property type="match status" value="2"/>
</dbReference>
<dbReference type="InterPro" id="IPR011704">
    <property type="entry name" value="ATPase_dyneun-rel_AAA"/>
</dbReference>
<dbReference type="EMBL" id="CP080764">
    <property type="protein sequence ID" value="QYY44354.1"/>
    <property type="molecule type" value="Genomic_DNA"/>
</dbReference>
<dbReference type="Proteomes" id="UP000826616">
    <property type="component" value="Chromosome"/>
</dbReference>
<gene>
    <name evidence="2" type="ORF">K3F53_09395</name>
</gene>
<organism evidence="2 3">
    <name type="scientific">Aneurinibacillus thermoaerophilus</name>
    <dbReference type="NCBI Taxonomy" id="143495"/>
    <lineage>
        <taxon>Bacteria</taxon>
        <taxon>Bacillati</taxon>
        <taxon>Bacillota</taxon>
        <taxon>Bacilli</taxon>
        <taxon>Bacillales</taxon>
        <taxon>Paenibacillaceae</taxon>
        <taxon>Aneurinibacillus group</taxon>
        <taxon>Aneurinibacillus</taxon>
    </lineage>
</organism>
<protein>
    <submittedName>
        <fullName evidence="2">AAA family ATPase</fullName>
    </submittedName>
</protein>
<proteinExistence type="predicted"/>
<dbReference type="InterPro" id="IPR052934">
    <property type="entry name" value="Methyl-DNA_Rec/Restrict_Enz"/>
</dbReference>
<dbReference type="RefSeq" id="WP_057898835.1">
    <property type="nucleotide sequence ID" value="NZ_CP080764.1"/>
</dbReference>
<dbReference type="InterPro" id="IPR003593">
    <property type="entry name" value="AAA+_ATPase"/>
</dbReference>
<evidence type="ECO:0000313" key="2">
    <source>
        <dbReference type="EMBL" id="QYY44354.1"/>
    </source>
</evidence>